<feature type="compositionally biased region" description="Basic and acidic residues" evidence="1">
    <location>
        <begin position="80"/>
        <end position="89"/>
    </location>
</feature>
<dbReference type="Proteomes" id="UP000053789">
    <property type="component" value="Unassembled WGS sequence"/>
</dbReference>
<dbReference type="OrthoDB" id="4144012at2759"/>
<dbReference type="AlphaFoldDB" id="A0A0D2H8S7"/>
<feature type="compositionally biased region" description="Polar residues" evidence="1">
    <location>
        <begin position="61"/>
        <end position="79"/>
    </location>
</feature>
<reference evidence="2" key="1">
    <citation type="submission" date="2015-01" db="EMBL/GenBank/DDBJ databases">
        <title>The Genome Sequence of Cladophialophora bantiana CBS 173.52.</title>
        <authorList>
            <consortium name="The Broad Institute Genomics Platform"/>
            <person name="Cuomo C."/>
            <person name="de Hoog S."/>
            <person name="Gorbushina A."/>
            <person name="Stielow B."/>
            <person name="Teixiera M."/>
            <person name="Abouelleil A."/>
            <person name="Chapman S.B."/>
            <person name="Priest M."/>
            <person name="Young S.K."/>
            <person name="Wortman J."/>
            <person name="Nusbaum C."/>
            <person name="Birren B."/>
        </authorList>
    </citation>
    <scope>NUCLEOTIDE SEQUENCE [LARGE SCALE GENOMIC DNA]</scope>
    <source>
        <strain evidence="2">CBS 173.52</strain>
    </source>
</reference>
<feature type="region of interest" description="Disordered" evidence="1">
    <location>
        <begin position="342"/>
        <end position="420"/>
    </location>
</feature>
<feature type="compositionally biased region" description="Low complexity" evidence="1">
    <location>
        <begin position="364"/>
        <end position="373"/>
    </location>
</feature>
<feature type="compositionally biased region" description="Basic and acidic residues" evidence="1">
    <location>
        <begin position="342"/>
        <end position="358"/>
    </location>
</feature>
<dbReference type="EMBL" id="KN846995">
    <property type="protein sequence ID" value="KIW89663.1"/>
    <property type="molecule type" value="Genomic_DNA"/>
</dbReference>
<accession>A0A0D2H8S7</accession>
<dbReference type="RefSeq" id="XP_016616332.1">
    <property type="nucleotide sequence ID" value="XM_016767540.1"/>
</dbReference>
<feature type="region of interest" description="Disordered" evidence="1">
    <location>
        <begin position="53"/>
        <end position="95"/>
    </location>
</feature>
<gene>
    <name evidence="2" type="ORF">Z519_09819</name>
</gene>
<evidence type="ECO:0000313" key="3">
    <source>
        <dbReference type="Proteomes" id="UP000053789"/>
    </source>
</evidence>
<sequence>MPTTQGFEILVEGVDGVPFATYGTKLLSGGIISTKIQAKNGVTFRIRVKPQFPFPEPRDVPQSQGRYKLRPSTQHAGSSDTRDAIDCESSKTSGKTKDPICYVAYVFIDGNKTAECTGVIVVDPERSTYSAKGYVLDGRCTLLDGLETQNHAEHDLAPNMSVCPWVFTERGIDVLLSRMDISKADPDIPSTKMEQEVADLTQAMADDNLTPANGKRGQIEVRIVRAVHVAQMSPDSYWKRKEEGGARSDDDKTHDVTLDWDKEEHVRMIGIKYRRYRRDEAFLCKIIFQYMDIAKLVSLGLCTTDGTPIEHRPGGSNGGPSAMPFSSLDSQLSPLKRVRYLEPEQGKSGESELDKSQSSEEENSASNTTTDSDVPLLKRRGAIRRRQAMTLGEEKGLGRKGPATVDSTAHSLSEAWKFER</sequence>
<dbReference type="VEuPathDB" id="FungiDB:Z519_09819"/>
<evidence type="ECO:0000256" key="1">
    <source>
        <dbReference type="SAM" id="MobiDB-lite"/>
    </source>
</evidence>
<dbReference type="HOGENOM" id="CLU_035335_0_0_1"/>
<name>A0A0D2H8S7_CLAB1</name>
<proteinExistence type="predicted"/>
<keyword evidence="3" id="KW-1185">Reference proteome</keyword>
<feature type="compositionally biased region" description="Basic residues" evidence="1">
    <location>
        <begin position="377"/>
        <end position="387"/>
    </location>
</feature>
<dbReference type="GeneID" id="27702747"/>
<organism evidence="2 3">
    <name type="scientific">Cladophialophora bantiana (strain ATCC 10958 / CBS 173.52 / CDC B-1940 / NIH 8579)</name>
    <name type="common">Xylohypha bantiana</name>
    <dbReference type="NCBI Taxonomy" id="1442370"/>
    <lineage>
        <taxon>Eukaryota</taxon>
        <taxon>Fungi</taxon>
        <taxon>Dikarya</taxon>
        <taxon>Ascomycota</taxon>
        <taxon>Pezizomycotina</taxon>
        <taxon>Eurotiomycetes</taxon>
        <taxon>Chaetothyriomycetidae</taxon>
        <taxon>Chaetothyriales</taxon>
        <taxon>Herpotrichiellaceae</taxon>
        <taxon>Cladophialophora</taxon>
    </lineage>
</organism>
<evidence type="ECO:0000313" key="2">
    <source>
        <dbReference type="EMBL" id="KIW89663.1"/>
    </source>
</evidence>
<protein>
    <submittedName>
        <fullName evidence="2">Uncharacterized protein</fullName>
    </submittedName>
</protein>